<dbReference type="InterPro" id="IPR047611">
    <property type="entry name" value="RepABC_RepC"/>
</dbReference>
<reference evidence="4 5" key="1">
    <citation type="submission" date="2018-05" db="EMBL/GenBank/DDBJ databases">
        <title>The draft genome of strain NS-104.</title>
        <authorList>
            <person name="Hang P."/>
            <person name="Jiang J."/>
        </authorList>
    </citation>
    <scope>NUCLEOTIDE SEQUENCE [LARGE SCALE GENOMIC DNA]</scope>
    <source>
        <strain evidence="4 5">NS-104</strain>
    </source>
</reference>
<dbReference type="Pfam" id="PF03428">
    <property type="entry name" value="RP-C"/>
    <property type="match status" value="1"/>
</dbReference>
<dbReference type="NCBIfam" id="NF040974">
    <property type="entry name" value="RepABC_RepC"/>
    <property type="match status" value="1"/>
</dbReference>
<name>A0A2U2DKF8_9HYPH</name>
<accession>A0A2U2DKF8</accession>
<dbReference type="InterPro" id="IPR005090">
    <property type="entry name" value="RepC_N"/>
</dbReference>
<evidence type="ECO:0000313" key="5">
    <source>
        <dbReference type="Proteomes" id="UP000245252"/>
    </source>
</evidence>
<dbReference type="Proteomes" id="UP000245252">
    <property type="component" value="Unassembled WGS sequence"/>
</dbReference>
<dbReference type="InterPro" id="IPR021760">
    <property type="entry name" value="RepC_C"/>
</dbReference>
<evidence type="ECO:0000313" key="4">
    <source>
        <dbReference type="EMBL" id="PWE53796.1"/>
    </source>
</evidence>
<evidence type="ECO:0000259" key="3">
    <source>
        <dbReference type="Pfam" id="PF11800"/>
    </source>
</evidence>
<dbReference type="Pfam" id="PF11800">
    <property type="entry name" value="RP-C_C"/>
    <property type="match status" value="1"/>
</dbReference>
<keyword evidence="5" id="KW-1185">Reference proteome</keyword>
<comment type="caution">
    <text evidence="4">The sequence shown here is derived from an EMBL/GenBank/DDBJ whole genome shotgun (WGS) entry which is preliminary data.</text>
</comment>
<gene>
    <name evidence="4" type="ORF">DEM27_22995</name>
</gene>
<proteinExistence type="predicted"/>
<dbReference type="RefSeq" id="WP_109460593.1">
    <property type="nucleotide sequence ID" value="NZ_QFBC01000013.1"/>
</dbReference>
<evidence type="ECO:0000256" key="1">
    <source>
        <dbReference type="SAM" id="MobiDB-lite"/>
    </source>
</evidence>
<evidence type="ECO:0000259" key="2">
    <source>
        <dbReference type="Pfam" id="PF03428"/>
    </source>
</evidence>
<organism evidence="4 5">
    <name type="scientific">Metarhizobium album</name>
    <dbReference type="NCBI Taxonomy" id="2182425"/>
    <lineage>
        <taxon>Bacteria</taxon>
        <taxon>Pseudomonadati</taxon>
        <taxon>Pseudomonadota</taxon>
        <taxon>Alphaproteobacteria</taxon>
        <taxon>Hyphomicrobiales</taxon>
        <taxon>Rhizobiaceae</taxon>
        <taxon>Metarhizobium</taxon>
    </lineage>
</organism>
<feature type="region of interest" description="Disordered" evidence="1">
    <location>
        <begin position="254"/>
        <end position="275"/>
    </location>
</feature>
<dbReference type="EMBL" id="QFBC01000013">
    <property type="protein sequence ID" value="PWE53796.1"/>
    <property type="molecule type" value="Genomic_DNA"/>
</dbReference>
<feature type="domain" description="Plasmid replication protein C C-terminal" evidence="3">
    <location>
        <begin position="307"/>
        <end position="407"/>
    </location>
</feature>
<feature type="domain" description="Plasmid replication protein C N-terminal" evidence="2">
    <location>
        <begin position="13"/>
        <end position="186"/>
    </location>
</feature>
<protein>
    <submittedName>
        <fullName evidence="4">Replication initiation protein RepC</fullName>
    </submittedName>
</protein>
<dbReference type="NCBIfam" id="NF010396">
    <property type="entry name" value="PRK13824.1"/>
    <property type="match status" value="1"/>
</dbReference>
<sequence>METYITTTPFGRRPVSLGVLANQLSVQEAAPERIVDKWKLFRSLCIAKDKLGVSDRALAVLNALLSFHPGNDLVGGNGLVVFPSNVQLSLRTHGMAEQTIRRHVALLVESGLVIRRDSPNGKRYVRRNRAGDIGEAYGFCLSPLVARSVEIEQIAAEVEEERMILVRMKESLSLLRRDVGKLIEAGLSENASGGWDNLYIEFVAILKSLPRKPEAPQIEATMRQLEAIRTMAINRLKSLMNVEKFGGNACQNERQLQNSNPESSSEFEPRFETKQGAQAEMAADAERMNRSLGVEERPEAAIQKTFPLAVVLKACPGIVDYSPDARIESWRALMSTAVAVRAMLGVSPSAYQDACDVMGPENAATVIACILERGGHINSPGGYLRDLTQRSRRGEFALGPMLIALLRQHAAAPANRLKPCQLTRFWMVKQACLRQEITIGDQAVIE</sequence>
<dbReference type="OrthoDB" id="7488837at2"/>
<dbReference type="AlphaFoldDB" id="A0A2U2DKF8"/>